<evidence type="ECO:0000256" key="1">
    <source>
        <dbReference type="SAM" id="Phobius"/>
    </source>
</evidence>
<dbReference type="Pfam" id="PF11887">
    <property type="entry name" value="Mce4_CUP1"/>
    <property type="match status" value="1"/>
</dbReference>
<dbReference type="NCBIfam" id="TIGR00996">
    <property type="entry name" value="Mtu_fam_mce"/>
    <property type="match status" value="1"/>
</dbReference>
<proteinExistence type="predicted"/>
<name>A0AA97GSZ1_9ACTN</name>
<keyword evidence="1" id="KW-1133">Transmembrane helix</keyword>
<evidence type="ECO:0000259" key="3">
    <source>
        <dbReference type="Pfam" id="PF11887"/>
    </source>
</evidence>
<accession>A0AA97GSZ1</accession>
<dbReference type="AlphaFoldDB" id="A0AA97GSZ1"/>
<gene>
    <name evidence="4" type="ORF">MP11Mi_07210</name>
</gene>
<dbReference type="InterPro" id="IPR003399">
    <property type="entry name" value="Mce/MlaD"/>
</dbReference>
<feature type="transmembrane region" description="Helical" evidence="1">
    <location>
        <begin position="6"/>
        <end position="24"/>
    </location>
</feature>
<reference evidence="4" key="1">
    <citation type="submission" date="2023-06" db="EMBL/GenBank/DDBJ databases">
        <title>Gordonia sp. nov. and Pseudochrobactrum sp. nov., two species isolated from the burying beetle Nicrophorus vespilloides.</title>
        <authorList>
            <person name="Poehlein A."/>
            <person name="Guzman J."/>
            <person name="Daniel R."/>
            <person name="Vilcinskas A."/>
        </authorList>
    </citation>
    <scope>NUCLEOTIDE SEQUENCE</scope>
    <source>
        <strain evidence="4">MP11Mi</strain>
    </source>
</reference>
<dbReference type="InterPro" id="IPR005693">
    <property type="entry name" value="Mce"/>
</dbReference>
<sequence>MTGRIVKIQLIVFAIVGALAVVYVGGKYARLDQMVGLSTYKVTIQAKDSGGVFPNAEVTYRGVPVGLVGDMELTTDGMQIQLDLRSDGPKIPTSSKAVVANRSAIGEQFVDLQPPNDDGPYLEDGSVIRDYSLPPKLQEVISDAITLTDTIPVDDLHTVVTELGQAFNGQGENLTRLIDSLDKLSKTGVDNLDDTISLIDDSNVVLGTQADQSDEILSWSKNIDKVAATLAGSDPAIRRILTDGPRAATALTHFLDSNGDDTTKLIHQLGRTVDAVSPASFATGATFAMLSALSAGSHSPAPGDGQIHFGIVLETENPPSCTSGYESTEKMIAEMKKRNPNFDINYDDFPMNTAASCDVPVGNPTAVRGGDRAALANPAYVQPWDNKPKADPDKLNLNPIATQLATLMGVHAK</sequence>
<evidence type="ECO:0000313" key="4">
    <source>
        <dbReference type="EMBL" id="WOC11648.1"/>
    </source>
</evidence>
<dbReference type="PANTHER" id="PTHR33371">
    <property type="entry name" value="INTERMEMBRANE PHOSPHOLIPID TRANSPORT SYSTEM BINDING PROTEIN MLAD-RELATED"/>
    <property type="match status" value="1"/>
</dbReference>
<dbReference type="Pfam" id="PF02470">
    <property type="entry name" value="MlaD"/>
    <property type="match status" value="1"/>
</dbReference>
<feature type="domain" description="Mammalian cell entry C-terminal" evidence="3">
    <location>
        <begin position="122"/>
        <end position="277"/>
    </location>
</feature>
<dbReference type="EMBL" id="CP128986">
    <property type="protein sequence ID" value="WOC11648.1"/>
    <property type="molecule type" value="Genomic_DNA"/>
</dbReference>
<keyword evidence="1" id="KW-0812">Transmembrane</keyword>
<dbReference type="InterPro" id="IPR052336">
    <property type="entry name" value="MlaD_Phospholipid_Transporter"/>
</dbReference>
<evidence type="ECO:0000259" key="2">
    <source>
        <dbReference type="Pfam" id="PF02470"/>
    </source>
</evidence>
<dbReference type="InterPro" id="IPR024516">
    <property type="entry name" value="Mce_C"/>
</dbReference>
<organism evidence="4">
    <name type="scientific">Gordonia sp. MP11Mi</name>
    <dbReference type="NCBI Taxonomy" id="3022769"/>
    <lineage>
        <taxon>Bacteria</taxon>
        <taxon>Bacillati</taxon>
        <taxon>Actinomycetota</taxon>
        <taxon>Actinomycetes</taxon>
        <taxon>Mycobacteriales</taxon>
        <taxon>Gordoniaceae</taxon>
        <taxon>Gordonia</taxon>
    </lineage>
</organism>
<keyword evidence="1" id="KW-0472">Membrane</keyword>
<protein>
    <recommendedName>
        <fullName evidence="5">MCE family protein</fullName>
    </recommendedName>
</protein>
<feature type="domain" description="Mce/MlaD" evidence="2">
    <location>
        <begin position="39"/>
        <end position="115"/>
    </location>
</feature>
<dbReference type="PANTHER" id="PTHR33371:SF16">
    <property type="entry name" value="MCE-FAMILY PROTEIN MCE3F"/>
    <property type="match status" value="1"/>
</dbReference>
<evidence type="ECO:0008006" key="5">
    <source>
        <dbReference type="Google" id="ProtNLM"/>
    </source>
</evidence>
<dbReference type="RefSeq" id="WP_420040943.1">
    <property type="nucleotide sequence ID" value="NZ_CP128986.1"/>
</dbReference>
<dbReference type="GO" id="GO:0005576">
    <property type="term" value="C:extracellular region"/>
    <property type="evidence" value="ECO:0007669"/>
    <property type="project" value="TreeGrafter"/>
</dbReference>